<feature type="compositionally biased region" description="Basic and acidic residues" evidence="1">
    <location>
        <begin position="35"/>
        <end position="61"/>
    </location>
</feature>
<dbReference type="EMBL" id="QUQO01000001">
    <property type="protein sequence ID" value="RFB04202.1"/>
    <property type="molecule type" value="Genomic_DNA"/>
</dbReference>
<reference evidence="2 3" key="1">
    <citation type="submission" date="2018-08" db="EMBL/GenBank/DDBJ databases">
        <title>Parvularcula sp. SM1705, isolated from surface water of the South Sea China.</title>
        <authorList>
            <person name="Sun L."/>
        </authorList>
    </citation>
    <scope>NUCLEOTIDE SEQUENCE [LARGE SCALE GENOMIC DNA]</scope>
    <source>
        <strain evidence="2 3">SM1705</strain>
    </source>
</reference>
<evidence type="ECO:0000313" key="3">
    <source>
        <dbReference type="Proteomes" id="UP000264589"/>
    </source>
</evidence>
<evidence type="ECO:0000256" key="1">
    <source>
        <dbReference type="SAM" id="MobiDB-lite"/>
    </source>
</evidence>
<dbReference type="AlphaFoldDB" id="A0A371RFI1"/>
<keyword evidence="3" id="KW-1185">Reference proteome</keyword>
<organism evidence="2 3">
    <name type="scientific">Parvularcula marina</name>
    <dbReference type="NCBI Taxonomy" id="2292771"/>
    <lineage>
        <taxon>Bacteria</taxon>
        <taxon>Pseudomonadati</taxon>
        <taxon>Pseudomonadota</taxon>
        <taxon>Alphaproteobacteria</taxon>
        <taxon>Parvularculales</taxon>
        <taxon>Parvularculaceae</taxon>
        <taxon>Parvularcula</taxon>
    </lineage>
</organism>
<gene>
    <name evidence="2" type="ORF">DX908_02225</name>
</gene>
<evidence type="ECO:0000313" key="2">
    <source>
        <dbReference type="EMBL" id="RFB04202.1"/>
    </source>
</evidence>
<feature type="region of interest" description="Disordered" evidence="1">
    <location>
        <begin position="1"/>
        <end position="61"/>
    </location>
</feature>
<dbReference type="InParanoid" id="A0A371RFI1"/>
<proteinExistence type="predicted"/>
<accession>A0A371RFI1</accession>
<comment type="caution">
    <text evidence="2">The sequence shown here is derived from an EMBL/GenBank/DDBJ whole genome shotgun (WGS) entry which is preliminary data.</text>
</comment>
<name>A0A371RFI1_9PROT</name>
<dbReference type="RefSeq" id="WP_116390830.1">
    <property type="nucleotide sequence ID" value="NZ_QUQO01000001.1"/>
</dbReference>
<dbReference type="Proteomes" id="UP000264589">
    <property type="component" value="Unassembled WGS sequence"/>
</dbReference>
<protein>
    <submittedName>
        <fullName evidence="2">Uncharacterized protein</fullName>
    </submittedName>
</protein>
<sequence length="61" mass="6826">MTHPHEKTPAEDTIKGGHQPYDGEEAEGGAPRGYDSNHERYDENGERIYRDNENAPAGDDK</sequence>
<feature type="compositionally biased region" description="Basic and acidic residues" evidence="1">
    <location>
        <begin position="1"/>
        <end position="15"/>
    </location>
</feature>